<dbReference type="EMBL" id="LAZR01000843">
    <property type="protein sequence ID" value="KKN56446.1"/>
    <property type="molecule type" value="Genomic_DNA"/>
</dbReference>
<evidence type="ECO:0000313" key="1">
    <source>
        <dbReference type="EMBL" id="KKN56446.1"/>
    </source>
</evidence>
<reference evidence="1" key="1">
    <citation type="journal article" date="2015" name="Nature">
        <title>Complex archaea that bridge the gap between prokaryotes and eukaryotes.</title>
        <authorList>
            <person name="Spang A."/>
            <person name="Saw J.H."/>
            <person name="Jorgensen S.L."/>
            <person name="Zaremba-Niedzwiedzka K."/>
            <person name="Martijn J."/>
            <person name="Lind A.E."/>
            <person name="van Eijk R."/>
            <person name="Schleper C."/>
            <person name="Guy L."/>
            <person name="Ettema T.J."/>
        </authorList>
    </citation>
    <scope>NUCLEOTIDE SEQUENCE</scope>
</reference>
<gene>
    <name evidence="1" type="ORF">LCGC14_0572190</name>
</gene>
<protein>
    <submittedName>
        <fullName evidence="1">Uncharacterized protein</fullName>
    </submittedName>
</protein>
<proteinExistence type="predicted"/>
<organism evidence="1">
    <name type="scientific">marine sediment metagenome</name>
    <dbReference type="NCBI Taxonomy" id="412755"/>
    <lineage>
        <taxon>unclassified sequences</taxon>
        <taxon>metagenomes</taxon>
        <taxon>ecological metagenomes</taxon>
    </lineage>
</organism>
<sequence length="77" mass="8968">MSILLSKLEIAEAIDMANGGKEWREGWKLCDVIEEQDYSIAKAQLKKVIDEIRRDNGETLFLLENLVFWNDLVKEIE</sequence>
<accession>A0A0F9U568</accession>
<name>A0A0F9U568_9ZZZZ</name>
<dbReference type="AlphaFoldDB" id="A0A0F9U568"/>
<comment type="caution">
    <text evidence="1">The sequence shown here is derived from an EMBL/GenBank/DDBJ whole genome shotgun (WGS) entry which is preliminary data.</text>
</comment>